<comment type="caution">
    <text evidence="1">The sequence shown here is derived from an EMBL/GenBank/DDBJ whole genome shotgun (WGS) entry which is preliminary data.</text>
</comment>
<evidence type="ECO:0000313" key="2">
    <source>
        <dbReference type="Proteomes" id="UP001159405"/>
    </source>
</evidence>
<proteinExistence type="predicted"/>
<gene>
    <name evidence="1" type="ORF">PLOB_00049839</name>
</gene>
<sequence length="92" mass="10402">SRRTFEYIVRVIGPDLTKRGTRLRQCIHVNKRVAVALWRLATGDTCRLTGLQFGIGRCTAMLITHDFSKGATKHSLVHKQVLIPASGKSNWW</sequence>
<accession>A0ABN8PZA0</accession>
<feature type="non-terminal residue" evidence="1">
    <location>
        <position position="1"/>
    </location>
</feature>
<reference evidence="1 2" key="1">
    <citation type="submission" date="2022-05" db="EMBL/GenBank/DDBJ databases">
        <authorList>
            <consortium name="Genoscope - CEA"/>
            <person name="William W."/>
        </authorList>
    </citation>
    <scope>NUCLEOTIDE SEQUENCE [LARGE SCALE GENOMIC DNA]</scope>
</reference>
<evidence type="ECO:0000313" key="1">
    <source>
        <dbReference type="EMBL" id="CAH3153999.1"/>
    </source>
</evidence>
<dbReference type="Proteomes" id="UP001159405">
    <property type="component" value="Unassembled WGS sequence"/>
</dbReference>
<name>A0ABN8PZA0_9CNID</name>
<dbReference type="EMBL" id="CALNXK010000097">
    <property type="protein sequence ID" value="CAH3153999.1"/>
    <property type="molecule type" value="Genomic_DNA"/>
</dbReference>
<organism evidence="1 2">
    <name type="scientific">Porites lobata</name>
    <dbReference type="NCBI Taxonomy" id="104759"/>
    <lineage>
        <taxon>Eukaryota</taxon>
        <taxon>Metazoa</taxon>
        <taxon>Cnidaria</taxon>
        <taxon>Anthozoa</taxon>
        <taxon>Hexacorallia</taxon>
        <taxon>Scleractinia</taxon>
        <taxon>Fungiina</taxon>
        <taxon>Poritidae</taxon>
        <taxon>Porites</taxon>
    </lineage>
</organism>
<protein>
    <submittedName>
        <fullName evidence="1">Uncharacterized protein</fullName>
    </submittedName>
</protein>
<keyword evidence="2" id="KW-1185">Reference proteome</keyword>